<dbReference type="InterPro" id="IPR011990">
    <property type="entry name" value="TPR-like_helical_dom_sf"/>
</dbReference>
<dbReference type="InterPro" id="IPR005616">
    <property type="entry name" value="CcmH/CycL/Ccl2/NrfF_N"/>
</dbReference>
<feature type="transmembrane region" description="Helical" evidence="7">
    <location>
        <begin position="178"/>
        <end position="199"/>
    </location>
</feature>
<dbReference type="EMBL" id="JBFARM010000014">
    <property type="protein sequence ID" value="MEV4291442.1"/>
    <property type="molecule type" value="Genomic_DNA"/>
</dbReference>
<dbReference type="RefSeq" id="WP_364460024.1">
    <property type="nucleotide sequence ID" value="NZ_JBFARM010000014.1"/>
</dbReference>
<dbReference type="InterPro" id="IPR019734">
    <property type="entry name" value="TPR_rpt"/>
</dbReference>
<comment type="similarity">
    <text evidence="1 7">Belongs to the CcmH/CycL/Ccl2/NrfF family.</text>
</comment>
<evidence type="ECO:0000259" key="8">
    <source>
        <dbReference type="Pfam" id="PF03918"/>
    </source>
</evidence>
<accession>A0ABV3HFX6</accession>
<dbReference type="PANTHER" id="PTHR47870:SF4">
    <property type="entry name" value="CYTOCHROME C-TYPE BIOGENESIS PROTEIN CYCH"/>
    <property type="match status" value="1"/>
</dbReference>
<evidence type="ECO:0000256" key="3">
    <source>
        <dbReference type="ARBA" id="ARBA00022723"/>
    </source>
</evidence>
<keyword evidence="7" id="KW-0472">Membrane</keyword>
<keyword evidence="5 7" id="KW-0408">Iron</keyword>
<dbReference type="PROSITE" id="PS50005">
    <property type="entry name" value="TPR"/>
    <property type="match status" value="1"/>
</dbReference>
<keyword evidence="6" id="KW-0802">TPR repeat</keyword>
<feature type="repeat" description="TPR" evidence="6">
    <location>
        <begin position="214"/>
        <end position="247"/>
    </location>
</feature>
<keyword evidence="2 7" id="KW-0349">Heme</keyword>
<dbReference type="PANTHER" id="PTHR47870">
    <property type="entry name" value="CYTOCHROME C-TYPE BIOGENESIS PROTEIN CCMH"/>
    <property type="match status" value="1"/>
</dbReference>
<comment type="function">
    <text evidence="7">Possible subunit of a heme lyase.</text>
</comment>
<keyword evidence="7" id="KW-1133">Transmembrane helix</keyword>
<name>A0ABV3HFX6_9ACTN</name>
<dbReference type="SUPFAM" id="SSF48452">
    <property type="entry name" value="TPR-like"/>
    <property type="match status" value="1"/>
</dbReference>
<organism evidence="9 10">
    <name type="scientific">Nonomuraea bangladeshensis</name>
    <dbReference type="NCBI Taxonomy" id="404385"/>
    <lineage>
        <taxon>Bacteria</taxon>
        <taxon>Bacillati</taxon>
        <taxon>Actinomycetota</taxon>
        <taxon>Actinomycetes</taxon>
        <taxon>Streptosporangiales</taxon>
        <taxon>Streptosporangiaceae</taxon>
        <taxon>Nonomuraea</taxon>
    </lineage>
</organism>
<reference evidence="9 10" key="1">
    <citation type="submission" date="2024-06" db="EMBL/GenBank/DDBJ databases">
        <title>The Natural Products Discovery Center: Release of the First 8490 Sequenced Strains for Exploring Actinobacteria Biosynthetic Diversity.</title>
        <authorList>
            <person name="Kalkreuter E."/>
            <person name="Kautsar S.A."/>
            <person name="Yang D."/>
            <person name="Bader C.D."/>
            <person name="Teijaro C.N."/>
            <person name="Fluegel L."/>
            <person name="Davis C.M."/>
            <person name="Simpson J.R."/>
            <person name="Lauterbach L."/>
            <person name="Steele A.D."/>
            <person name="Gui C."/>
            <person name="Meng S."/>
            <person name="Li G."/>
            <person name="Viehrig K."/>
            <person name="Ye F."/>
            <person name="Su P."/>
            <person name="Kiefer A.F."/>
            <person name="Nichols A."/>
            <person name="Cepeda A.J."/>
            <person name="Yan W."/>
            <person name="Fan B."/>
            <person name="Jiang Y."/>
            <person name="Adhikari A."/>
            <person name="Zheng C.-J."/>
            <person name="Schuster L."/>
            <person name="Cowan T.M."/>
            <person name="Smanski M.J."/>
            <person name="Chevrette M.G."/>
            <person name="De Carvalho L.P.S."/>
            <person name="Shen B."/>
        </authorList>
    </citation>
    <scope>NUCLEOTIDE SEQUENCE [LARGE SCALE GENOMIC DNA]</scope>
    <source>
        <strain evidence="9 10">NPDC049574</strain>
    </source>
</reference>
<dbReference type="InterPro" id="IPR051263">
    <property type="entry name" value="C-type_cytochrome_biogenesis"/>
</dbReference>
<feature type="domain" description="CcmH/CycL/Ccl2/NrfF N-terminal" evidence="8">
    <location>
        <begin position="6"/>
        <end position="117"/>
    </location>
</feature>
<gene>
    <name evidence="9" type="ORF">AB0K40_38560</name>
</gene>
<keyword evidence="3 7" id="KW-0479">Metal-binding</keyword>
<feature type="chain" id="PRO_5044973361" description="Cytochrome c-type biogenesis protein" evidence="7">
    <location>
        <begin position="24"/>
        <end position="338"/>
    </location>
</feature>
<dbReference type="Gene3D" id="1.10.8.640">
    <property type="entry name" value="Cytochrome C biogenesis protein"/>
    <property type="match status" value="1"/>
</dbReference>
<dbReference type="Pfam" id="PF03918">
    <property type="entry name" value="CcmH"/>
    <property type="match status" value="1"/>
</dbReference>
<dbReference type="Pfam" id="PF13429">
    <property type="entry name" value="TPR_15"/>
    <property type="match status" value="1"/>
</dbReference>
<proteinExistence type="inferred from homology"/>
<dbReference type="Gene3D" id="1.25.40.10">
    <property type="entry name" value="Tetratricopeptide repeat domain"/>
    <property type="match status" value="1"/>
</dbReference>
<evidence type="ECO:0000313" key="10">
    <source>
        <dbReference type="Proteomes" id="UP001552427"/>
    </source>
</evidence>
<keyword evidence="7" id="KW-0812">Transmembrane</keyword>
<evidence type="ECO:0000256" key="5">
    <source>
        <dbReference type="ARBA" id="ARBA00023004"/>
    </source>
</evidence>
<evidence type="ECO:0000256" key="4">
    <source>
        <dbReference type="ARBA" id="ARBA00022729"/>
    </source>
</evidence>
<sequence>MARLAALILTVLAALALWNSAQREPGLAERTHDLAAMLRCPDCAGVSAAESSSAMALSVRAEIERLVRAGVGDDDILRHFRQRYGEWILLSPPMQGLPLALWALPAAALAAALVAVASSAVLTMPRPAVLAPPAARRWRSMALRSREPSAARRRSMALRGREPSAAVAGAVPGRGGTAVPAVALVALGVLALVAGAVVVRVSHEPARPVTADQPDDPVARGRLFASAGDHEGAVRAYREALRRRPDDRAALSLLGLQLIETGRAAEAVSLLQRMVGGRSRDADLLLVLGTAQLAVEPERGRRTLARFLAVAPAGHPAVPRIRDLLLHPVPRYRLNVGT</sequence>
<keyword evidence="4 7" id="KW-0732">Signal</keyword>
<dbReference type="InterPro" id="IPR038297">
    <property type="entry name" value="CcmH/CycL/NrfF/Ccl2_sf"/>
</dbReference>
<evidence type="ECO:0000256" key="6">
    <source>
        <dbReference type="PROSITE-ProRule" id="PRU00339"/>
    </source>
</evidence>
<evidence type="ECO:0000256" key="7">
    <source>
        <dbReference type="RuleBase" id="RU364112"/>
    </source>
</evidence>
<evidence type="ECO:0000256" key="2">
    <source>
        <dbReference type="ARBA" id="ARBA00022617"/>
    </source>
</evidence>
<dbReference type="Proteomes" id="UP001552427">
    <property type="component" value="Unassembled WGS sequence"/>
</dbReference>
<evidence type="ECO:0000313" key="9">
    <source>
        <dbReference type="EMBL" id="MEV4291442.1"/>
    </source>
</evidence>
<feature type="transmembrane region" description="Helical" evidence="7">
    <location>
        <begin position="99"/>
        <end position="122"/>
    </location>
</feature>
<protein>
    <recommendedName>
        <fullName evidence="7">Cytochrome c-type biogenesis protein</fullName>
    </recommendedName>
</protein>
<feature type="signal peptide" evidence="7">
    <location>
        <begin position="1"/>
        <end position="23"/>
    </location>
</feature>
<evidence type="ECO:0000256" key="1">
    <source>
        <dbReference type="ARBA" id="ARBA00010342"/>
    </source>
</evidence>
<comment type="caution">
    <text evidence="9">The sequence shown here is derived from an EMBL/GenBank/DDBJ whole genome shotgun (WGS) entry which is preliminary data.</text>
</comment>
<dbReference type="CDD" id="cd16378">
    <property type="entry name" value="CcmH_N"/>
    <property type="match status" value="1"/>
</dbReference>
<keyword evidence="10" id="KW-1185">Reference proteome</keyword>